<dbReference type="Pfam" id="PF13649">
    <property type="entry name" value="Methyltransf_25"/>
    <property type="match status" value="1"/>
</dbReference>
<dbReference type="AlphaFoldDB" id="A0A108UBC3"/>
<dbReference type="EMBL" id="JAJA02000001">
    <property type="protein sequence ID" value="KWS06026.1"/>
    <property type="molecule type" value="Genomic_DNA"/>
</dbReference>
<evidence type="ECO:0000256" key="2">
    <source>
        <dbReference type="ARBA" id="ARBA00022679"/>
    </source>
</evidence>
<proteinExistence type="predicted"/>
<dbReference type="InterPro" id="IPR041698">
    <property type="entry name" value="Methyltransf_25"/>
</dbReference>
<dbReference type="PANTHER" id="PTHR43464:SF19">
    <property type="entry name" value="UBIQUINONE BIOSYNTHESIS O-METHYLTRANSFERASE, MITOCHONDRIAL"/>
    <property type="match status" value="1"/>
</dbReference>
<dbReference type="GO" id="GO:0032259">
    <property type="term" value="P:methylation"/>
    <property type="evidence" value="ECO:0007669"/>
    <property type="project" value="UniProtKB-KW"/>
</dbReference>
<dbReference type="SUPFAM" id="SSF53335">
    <property type="entry name" value="S-adenosyl-L-methionine-dependent methyltransferases"/>
    <property type="match status" value="1"/>
</dbReference>
<evidence type="ECO:0000259" key="4">
    <source>
        <dbReference type="Pfam" id="PF13649"/>
    </source>
</evidence>
<sequence>MSKEVAAQFDELAALYEDMASWPFRHDIETPSVIAALGDLHGLDVLDFGCGSGLYSRLLKRSGARSVVGYDLADGMLGYARRRAEKEGLDIEFVSELQPRFAGRFDVVLSVYVLPYATSVRELGEMCGALAGLLRPGGRLVALPIHPDYQPDPDYYQAYGFRLIPDDDHDRPPRSDGARIRLELCHGRYQASVHAWYWSRATLEAALREAGMTDLVWRDPSTASDPAAAAPLLRAYLDRPHAALILARKA</sequence>
<dbReference type="GO" id="GO:0008168">
    <property type="term" value="F:methyltransferase activity"/>
    <property type="evidence" value="ECO:0007669"/>
    <property type="project" value="UniProtKB-KW"/>
</dbReference>
<keyword evidence="2" id="KW-0808">Transferase</keyword>
<gene>
    <name evidence="5" type="ORF">AZ78_3580</name>
</gene>
<keyword evidence="6" id="KW-1185">Reference proteome</keyword>
<dbReference type="CDD" id="cd02440">
    <property type="entry name" value="AdoMet_MTases"/>
    <property type="match status" value="1"/>
</dbReference>
<feature type="domain" description="Methyltransferase" evidence="4">
    <location>
        <begin position="45"/>
        <end position="138"/>
    </location>
</feature>
<dbReference type="RefSeq" id="WP_036110197.1">
    <property type="nucleotide sequence ID" value="NZ_JAJA02000001.1"/>
</dbReference>
<evidence type="ECO:0000313" key="5">
    <source>
        <dbReference type="EMBL" id="KWS06026.1"/>
    </source>
</evidence>
<keyword evidence="3" id="KW-0949">S-adenosyl-L-methionine</keyword>
<keyword evidence="1 5" id="KW-0489">Methyltransferase</keyword>
<evidence type="ECO:0000256" key="1">
    <source>
        <dbReference type="ARBA" id="ARBA00022603"/>
    </source>
</evidence>
<dbReference type="InterPro" id="IPR029063">
    <property type="entry name" value="SAM-dependent_MTases_sf"/>
</dbReference>
<name>A0A108UBC3_9GAMM</name>
<accession>A0A108UBC3</accession>
<organism evidence="5 6">
    <name type="scientific">Lysobacter capsici AZ78</name>
    <dbReference type="NCBI Taxonomy" id="1444315"/>
    <lineage>
        <taxon>Bacteria</taxon>
        <taxon>Pseudomonadati</taxon>
        <taxon>Pseudomonadota</taxon>
        <taxon>Gammaproteobacteria</taxon>
        <taxon>Lysobacterales</taxon>
        <taxon>Lysobacteraceae</taxon>
        <taxon>Lysobacter</taxon>
    </lineage>
</organism>
<dbReference type="PANTHER" id="PTHR43464">
    <property type="entry name" value="METHYLTRANSFERASE"/>
    <property type="match status" value="1"/>
</dbReference>
<dbReference type="Gene3D" id="3.40.50.150">
    <property type="entry name" value="Vaccinia Virus protein VP39"/>
    <property type="match status" value="1"/>
</dbReference>
<reference evidence="5 6" key="1">
    <citation type="journal article" date="2014" name="Genome Announc.">
        <title>Draft Genome Sequence of Lysobacter capsici AZ78, a Bacterium Antagonistic to Plant-Pathogenic Oomycetes.</title>
        <authorList>
            <person name="Puopolo G."/>
            <person name="Sonego P."/>
            <person name="Engelen K."/>
            <person name="Pertot I."/>
        </authorList>
    </citation>
    <scope>NUCLEOTIDE SEQUENCE [LARGE SCALE GENOMIC DNA]</scope>
    <source>
        <strain evidence="5 6">AZ78</strain>
    </source>
</reference>
<evidence type="ECO:0000313" key="6">
    <source>
        <dbReference type="Proteomes" id="UP000023435"/>
    </source>
</evidence>
<dbReference type="OrthoDB" id="9760689at2"/>
<protein>
    <submittedName>
        <fullName evidence="5">Methyltransferase</fullName>
    </submittedName>
</protein>
<comment type="caution">
    <text evidence="5">The sequence shown here is derived from an EMBL/GenBank/DDBJ whole genome shotgun (WGS) entry which is preliminary data.</text>
</comment>
<evidence type="ECO:0000256" key="3">
    <source>
        <dbReference type="ARBA" id="ARBA00022691"/>
    </source>
</evidence>
<dbReference type="Proteomes" id="UP000023435">
    <property type="component" value="Unassembled WGS sequence"/>
</dbReference>